<dbReference type="InterPro" id="IPR050248">
    <property type="entry name" value="Polysacc_deacetylase_ArnD"/>
</dbReference>
<protein>
    <submittedName>
        <fullName evidence="2">Polysaccharide deacetylase family protein</fullName>
    </submittedName>
</protein>
<dbReference type="CDD" id="cd10959">
    <property type="entry name" value="CE4_NodB_like_3"/>
    <property type="match status" value="1"/>
</dbReference>
<gene>
    <name evidence="2" type="ORF">GK047_23360</name>
</gene>
<organism evidence="2">
    <name type="scientific">Paenibacillus sp. SYP-B3998</name>
    <dbReference type="NCBI Taxonomy" id="2678564"/>
    <lineage>
        <taxon>Bacteria</taxon>
        <taxon>Bacillati</taxon>
        <taxon>Bacillota</taxon>
        <taxon>Bacilli</taxon>
        <taxon>Bacillales</taxon>
        <taxon>Paenibacillaceae</taxon>
        <taxon>Paenibacillus</taxon>
    </lineage>
</organism>
<dbReference type="PROSITE" id="PS51677">
    <property type="entry name" value="NODB"/>
    <property type="match status" value="1"/>
</dbReference>
<dbReference type="AlphaFoldDB" id="A0A6G4A5L6"/>
<evidence type="ECO:0000259" key="1">
    <source>
        <dbReference type="PROSITE" id="PS51677"/>
    </source>
</evidence>
<accession>A0A6G4A5L6</accession>
<comment type="caution">
    <text evidence="2">The sequence shown here is derived from an EMBL/GenBank/DDBJ whole genome shotgun (WGS) entry which is preliminary data.</text>
</comment>
<dbReference type="GO" id="GO:0005975">
    <property type="term" value="P:carbohydrate metabolic process"/>
    <property type="evidence" value="ECO:0007669"/>
    <property type="project" value="InterPro"/>
</dbReference>
<evidence type="ECO:0000313" key="2">
    <source>
        <dbReference type="EMBL" id="NEW08937.1"/>
    </source>
</evidence>
<feature type="domain" description="NodB homology" evidence="1">
    <location>
        <begin position="38"/>
        <end position="224"/>
    </location>
</feature>
<dbReference type="InterPro" id="IPR002509">
    <property type="entry name" value="NODB_dom"/>
</dbReference>
<reference evidence="2" key="1">
    <citation type="submission" date="2020-02" db="EMBL/GenBank/DDBJ databases">
        <authorList>
            <person name="Shen X.-R."/>
            <person name="Zhang Y.-X."/>
        </authorList>
    </citation>
    <scope>NUCLEOTIDE SEQUENCE</scope>
    <source>
        <strain evidence="2">SYP-B3998</strain>
    </source>
</reference>
<proteinExistence type="predicted"/>
<dbReference type="Gene3D" id="3.20.20.370">
    <property type="entry name" value="Glycoside hydrolase/deacetylase"/>
    <property type="match status" value="1"/>
</dbReference>
<dbReference type="RefSeq" id="WP_163952309.1">
    <property type="nucleotide sequence ID" value="NZ_JAAIKC010000012.1"/>
</dbReference>
<dbReference type="EMBL" id="JAAIKC010000012">
    <property type="protein sequence ID" value="NEW08937.1"/>
    <property type="molecule type" value="Genomic_DNA"/>
</dbReference>
<name>A0A6G4A5L6_9BACL</name>
<sequence length="247" mass="28666">MRHLAISLVAIGAVYTLVPWIITRILGIGVFRKGEETREIALTFDDGPNPLYTPQLLDMLKRHEVKATFFVLGVRAQQYPDLILRMHREGHQIGLHNYLHKSNWLMLPWTVRKEVERCAAQIQDITGEHPTCYRPPWGIFNVFDLLLRRDYTFVLWSLMAKDWRSRVGQKNLKSVLLHQITDGSVVLLHDCGETLGADKDAPLYMLRALEDVLHDLHSRDIRCVRIDEMTRTVSSENKHEKHLSIRS</sequence>
<dbReference type="Pfam" id="PF01522">
    <property type="entry name" value="Polysacc_deac_1"/>
    <property type="match status" value="1"/>
</dbReference>
<dbReference type="GO" id="GO:0016810">
    <property type="term" value="F:hydrolase activity, acting on carbon-nitrogen (but not peptide) bonds"/>
    <property type="evidence" value="ECO:0007669"/>
    <property type="project" value="InterPro"/>
</dbReference>
<dbReference type="PANTHER" id="PTHR10587:SF137">
    <property type="entry name" value="4-DEOXY-4-FORMAMIDO-L-ARABINOSE-PHOSPHOUNDECAPRENOL DEFORMYLASE ARND-RELATED"/>
    <property type="match status" value="1"/>
</dbReference>
<dbReference type="PANTHER" id="PTHR10587">
    <property type="entry name" value="GLYCOSYL TRANSFERASE-RELATED"/>
    <property type="match status" value="1"/>
</dbReference>
<dbReference type="SUPFAM" id="SSF88713">
    <property type="entry name" value="Glycoside hydrolase/deacetylase"/>
    <property type="match status" value="1"/>
</dbReference>
<dbReference type="InterPro" id="IPR011330">
    <property type="entry name" value="Glyco_hydro/deAcase_b/a-brl"/>
</dbReference>